<dbReference type="Proteomes" id="UP000014197">
    <property type="component" value="Unassembled WGS sequence"/>
</dbReference>
<comment type="caution">
    <text evidence="1">The sequence shown here is derived from an EMBL/GenBank/DDBJ whole genome shotgun (WGS) entry which is preliminary data.</text>
</comment>
<dbReference type="EMBL" id="AJAR01000016">
    <property type="protein sequence ID" value="EOH96635.1"/>
    <property type="molecule type" value="Genomic_DNA"/>
</dbReference>
<gene>
    <name evidence="2" type="ORF">I583_02766</name>
    <name evidence="1" type="ORF">UAW_01800</name>
</gene>
<dbReference type="EMBL" id="ASVY01000003">
    <property type="protein sequence ID" value="EOT60131.1"/>
    <property type="molecule type" value="Genomic_DNA"/>
</dbReference>
<sequence>MVKIKLSVLIIVLTFFSIDIFGRGDSVDASENSKDVDVPIIYYHSKKVVSDPTYIIAIPSNLSFSKLNERIDTTVSLFDTQGRFYQGENKVSLTVTSKNKFNLVNKDEFQDIRYQLIKYAHETSGTTSTIITNNAPSLGELSKTNPRIKSEAILGSSSVKPSIVGNYEDILTYSYSVAE</sequence>
<proteinExistence type="predicted"/>
<dbReference type="PATRIC" id="fig|1158608.3.peg.1776"/>
<accession>R2SN88</accession>
<keyword evidence="4" id="KW-1185">Reference proteome</keyword>
<evidence type="ECO:0000313" key="2">
    <source>
        <dbReference type="EMBL" id="EOT60131.1"/>
    </source>
</evidence>
<organism evidence="1 3">
    <name type="scientific">Enterococcus haemoperoxidus ATCC BAA-382</name>
    <dbReference type="NCBI Taxonomy" id="1158608"/>
    <lineage>
        <taxon>Bacteria</taxon>
        <taxon>Bacillati</taxon>
        <taxon>Bacillota</taxon>
        <taxon>Bacilli</taxon>
        <taxon>Lactobacillales</taxon>
        <taxon>Enterococcaceae</taxon>
        <taxon>Enterococcus</taxon>
    </lineage>
</organism>
<evidence type="ECO:0000313" key="1">
    <source>
        <dbReference type="EMBL" id="EOH96635.1"/>
    </source>
</evidence>
<dbReference type="AlphaFoldDB" id="R2SN88"/>
<reference evidence="1 3" key="1">
    <citation type="submission" date="2013-02" db="EMBL/GenBank/DDBJ databases">
        <title>The Genome Sequence of Enterococcus haemoperoxidus BAA-382.</title>
        <authorList>
            <consortium name="The Broad Institute Genome Sequencing Platform"/>
            <consortium name="The Broad Institute Genome Sequencing Center for Infectious Disease"/>
            <person name="Earl A.M."/>
            <person name="Gilmore M.S."/>
            <person name="Lebreton F."/>
            <person name="Walker B."/>
            <person name="Young S.K."/>
            <person name="Zeng Q."/>
            <person name="Gargeya S."/>
            <person name="Fitzgerald M."/>
            <person name="Haas B."/>
            <person name="Abouelleil A."/>
            <person name="Alvarado L."/>
            <person name="Arachchi H.M."/>
            <person name="Berlin A.M."/>
            <person name="Chapman S.B."/>
            <person name="Dewar J."/>
            <person name="Goldberg J."/>
            <person name="Griggs A."/>
            <person name="Gujja S."/>
            <person name="Hansen M."/>
            <person name="Howarth C."/>
            <person name="Imamovic A."/>
            <person name="Larimer J."/>
            <person name="McCowan C."/>
            <person name="Murphy C."/>
            <person name="Neiman D."/>
            <person name="Pearson M."/>
            <person name="Priest M."/>
            <person name="Roberts A."/>
            <person name="Saif S."/>
            <person name="Shea T."/>
            <person name="Sisk P."/>
            <person name="Sykes S."/>
            <person name="Wortman J."/>
            <person name="Nusbaum C."/>
            <person name="Birren B."/>
        </authorList>
    </citation>
    <scope>NUCLEOTIDE SEQUENCE [LARGE SCALE GENOMIC DNA]</scope>
    <source>
        <strain evidence="1 3">ATCC BAA-382</strain>
    </source>
</reference>
<reference evidence="2 4" key="2">
    <citation type="submission" date="2013-03" db="EMBL/GenBank/DDBJ databases">
        <title>The Genome Sequence of Enterococcus haemoperoxidus BAA-382 (PacBio/Illumina hybrid assembly).</title>
        <authorList>
            <consortium name="The Broad Institute Genomics Platform"/>
            <consortium name="The Broad Institute Genome Sequencing Center for Infectious Disease"/>
            <person name="Earl A."/>
            <person name="Russ C."/>
            <person name="Gilmore M."/>
            <person name="Surin D."/>
            <person name="Walker B."/>
            <person name="Young S."/>
            <person name="Zeng Q."/>
            <person name="Gargeya S."/>
            <person name="Fitzgerald M."/>
            <person name="Haas B."/>
            <person name="Abouelleil A."/>
            <person name="Allen A.W."/>
            <person name="Alvarado L."/>
            <person name="Arachchi H.M."/>
            <person name="Berlin A.M."/>
            <person name="Chapman S.B."/>
            <person name="Gainer-Dewar J."/>
            <person name="Goldberg J."/>
            <person name="Griggs A."/>
            <person name="Gujja S."/>
            <person name="Hansen M."/>
            <person name="Howarth C."/>
            <person name="Imamovic A."/>
            <person name="Ireland A."/>
            <person name="Larimer J."/>
            <person name="McCowan C."/>
            <person name="Murphy C."/>
            <person name="Pearson M."/>
            <person name="Poon T.W."/>
            <person name="Priest M."/>
            <person name="Roberts A."/>
            <person name="Saif S."/>
            <person name="Shea T."/>
            <person name="Sisk P."/>
            <person name="Sykes S."/>
            <person name="Wortman J."/>
            <person name="Nusbaum C."/>
            <person name="Birren B."/>
        </authorList>
    </citation>
    <scope>NUCLEOTIDE SEQUENCE [LARGE SCALE GENOMIC DNA]</scope>
    <source>
        <strain evidence="2 4">ATCC BAA-382</strain>
    </source>
</reference>
<evidence type="ECO:0000313" key="3">
    <source>
        <dbReference type="Proteomes" id="UP000013858"/>
    </source>
</evidence>
<dbReference type="Proteomes" id="UP000013858">
    <property type="component" value="Unassembled WGS sequence"/>
</dbReference>
<evidence type="ECO:0000313" key="4">
    <source>
        <dbReference type="Proteomes" id="UP000014197"/>
    </source>
</evidence>
<protein>
    <submittedName>
        <fullName evidence="1">Uncharacterized protein</fullName>
    </submittedName>
</protein>
<name>R2SN88_9ENTE</name>
<dbReference type="STRING" id="155618.RV06_GL001604"/>